<feature type="transmembrane region" description="Helical" evidence="1">
    <location>
        <begin position="32"/>
        <end position="52"/>
    </location>
</feature>
<organism evidence="2 3">
    <name type="scientific">Sporosarcina koreensis</name>
    <dbReference type="NCBI Taxonomy" id="334735"/>
    <lineage>
        <taxon>Bacteria</taxon>
        <taxon>Bacillati</taxon>
        <taxon>Bacillota</taxon>
        <taxon>Bacilli</taxon>
        <taxon>Bacillales</taxon>
        <taxon>Caryophanaceae</taxon>
        <taxon>Sporosarcina</taxon>
    </lineage>
</organism>
<keyword evidence="1" id="KW-1133">Transmembrane helix</keyword>
<feature type="transmembrane region" description="Helical" evidence="1">
    <location>
        <begin position="6"/>
        <end position="25"/>
    </location>
</feature>
<accession>A0ABW0TWK4</accession>
<dbReference type="Proteomes" id="UP001596071">
    <property type="component" value="Unassembled WGS sequence"/>
</dbReference>
<evidence type="ECO:0000313" key="3">
    <source>
        <dbReference type="Proteomes" id="UP001596071"/>
    </source>
</evidence>
<name>A0ABW0TWK4_9BACL</name>
<sequence>MVGLLNIGSLVLGLVAWILPVVSLIRVTKHWAALSIMSLSACAISLFFQIYYTYHLVQIEDWAALMDTMGAVVVAGTVLLIVTLLLNAITLIAYRGKKAK</sequence>
<reference evidence="3" key="1">
    <citation type="journal article" date="2019" name="Int. J. Syst. Evol. Microbiol.">
        <title>The Global Catalogue of Microorganisms (GCM) 10K type strain sequencing project: providing services to taxonomists for standard genome sequencing and annotation.</title>
        <authorList>
            <consortium name="The Broad Institute Genomics Platform"/>
            <consortium name="The Broad Institute Genome Sequencing Center for Infectious Disease"/>
            <person name="Wu L."/>
            <person name="Ma J."/>
        </authorList>
    </citation>
    <scope>NUCLEOTIDE SEQUENCE [LARGE SCALE GENOMIC DNA]</scope>
    <source>
        <strain evidence="3">KACC 11299</strain>
    </source>
</reference>
<dbReference type="EMBL" id="JBHSNP010000010">
    <property type="protein sequence ID" value="MFC5602793.1"/>
    <property type="molecule type" value="Genomic_DNA"/>
</dbReference>
<protein>
    <recommendedName>
        <fullName evidence="4">Cytochrome c oxidase subunit 4</fullName>
    </recommendedName>
</protein>
<evidence type="ECO:0000313" key="2">
    <source>
        <dbReference type="EMBL" id="MFC5602793.1"/>
    </source>
</evidence>
<evidence type="ECO:0000256" key="1">
    <source>
        <dbReference type="SAM" id="Phobius"/>
    </source>
</evidence>
<feature type="transmembrane region" description="Helical" evidence="1">
    <location>
        <begin position="72"/>
        <end position="94"/>
    </location>
</feature>
<dbReference type="RefSeq" id="WP_381442994.1">
    <property type="nucleotide sequence ID" value="NZ_JBHSNP010000010.1"/>
</dbReference>
<proteinExistence type="predicted"/>
<gene>
    <name evidence="2" type="ORF">ACFPTP_06135</name>
</gene>
<keyword evidence="1" id="KW-0812">Transmembrane</keyword>
<evidence type="ECO:0008006" key="4">
    <source>
        <dbReference type="Google" id="ProtNLM"/>
    </source>
</evidence>
<keyword evidence="1" id="KW-0472">Membrane</keyword>
<keyword evidence="3" id="KW-1185">Reference proteome</keyword>
<comment type="caution">
    <text evidence="2">The sequence shown here is derived from an EMBL/GenBank/DDBJ whole genome shotgun (WGS) entry which is preliminary data.</text>
</comment>